<dbReference type="Proteomes" id="UP000031668">
    <property type="component" value="Unassembled WGS sequence"/>
</dbReference>
<protein>
    <submittedName>
        <fullName evidence="1">Uncharacterized protein</fullName>
    </submittedName>
</protein>
<dbReference type="AlphaFoldDB" id="A0A0C2JNB9"/>
<sequence length="422" mass="49368">MNCQFNDETCPMNQLLIRVFYLQGRLGGLPVQMEAVRRLISYFSNENNLEVDKLLIEQFPEGLSSEFNALCDGETNVIDHETLKRLFLDVFTFVFRNENMVMEPKARSFIELFLKFIKTSHTIQVSNLDALIDSIIICVSYVPNKILFINNNAIFNFYYCFRNQDYHLSQKFLTMVENVYTLEPLHSSSLCHIHLTERVNGMMNKFLNTKVQDWANMLLIVLRMVHHLRLLMEIDIDINKFYDTTVLSYLRCVSLSQYSMLMCDLSKIWSIILNSPRNTLKIDTIDKLTNFTAIFSIDVSSRLFKVRNGHGTFKVTKNTKQKIYIIYLTLVIFPLINQSVQTWTQHTLIQILTDLHDLFKSYLEQHSIDLIENLPVPDQFLLYQYYIKSSVTLNVQNDPVSQGIIQNYFERLSTNPSLSNVF</sequence>
<reference evidence="1 2" key="1">
    <citation type="journal article" date="2014" name="Genome Biol. Evol.">
        <title>The genome of the myxosporean Thelohanellus kitauei shows adaptations to nutrient acquisition within its fish host.</title>
        <authorList>
            <person name="Yang Y."/>
            <person name="Xiong J."/>
            <person name="Zhou Z."/>
            <person name="Huo F."/>
            <person name="Miao W."/>
            <person name="Ran C."/>
            <person name="Liu Y."/>
            <person name="Zhang J."/>
            <person name="Feng J."/>
            <person name="Wang M."/>
            <person name="Wang M."/>
            <person name="Wang L."/>
            <person name="Yao B."/>
        </authorList>
    </citation>
    <scope>NUCLEOTIDE SEQUENCE [LARGE SCALE GENOMIC DNA]</scope>
    <source>
        <strain evidence="1">Wuqing</strain>
    </source>
</reference>
<dbReference type="EMBL" id="JWZT01001943">
    <property type="protein sequence ID" value="KII70868.1"/>
    <property type="molecule type" value="Genomic_DNA"/>
</dbReference>
<keyword evidence="2" id="KW-1185">Reference proteome</keyword>
<organism evidence="1 2">
    <name type="scientific">Thelohanellus kitauei</name>
    <name type="common">Myxosporean</name>
    <dbReference type="NCBI Taxonomy" id="669202"/>
    <lineage>
        <taxon>Eukaryota</taxon>
        <taxon>Metazoa</taxon>
        <taxon>Cnidaria</taxon>
        <taxon>Myxozoa</taxon>
        <taxon>Myxosporea</taxon>
        <taxon>Bivalvulida</taxon>
        <taxon>Platysporina</taxon>
        <taxon>Myxobolidae</taxon>
        <taxon>Thelohanellus</taxon>
    </lineage>
</organism>
<proteinExistence type="predicted"/>
<accession>A0A0C2JNB9</accession>
<gene>
    <name evidence="1" type="ORF">RF11_14598</name>
</gene>
<evidence type="ECO:0000313" key="1">
    <source>
        <dbReference type="EMBL" id="KII70868.1"/>
    </source>
</evidence>
<name>A0A0C2JNB9_THEKT</name>
<evidence type="ECO:0000313" key="2">
    <source>
        <dbReference type="Proteomes" id="UP000031668"/>
    </source>
</evidence>
<comment type="caution">
    <text evidence="1">The sequence shown here is derived from an EMBL/GenBank/DDBJ whole genome shotgun (WGS) entry which is preliminary data.</text>
</comment>